<dbReference type="Proteomes" id="UP001620520">
    <property type="component" value="Unassembled WGS sequence"/>
</dbReference>
<comment type="caution">
    <text evidence="1">The sequence shown here is derived from an EMBL/GenBank/DDBJ whole genome shotgun (WGS) entry which is preliminary data.</text>
</comment>
<reference evidence="1 2" key="1">
    <citation type="submission" date="2024-10" db="EMBL/GenBank/DDBJ databases">
        <title>Novel secondary metabolite-producing bacteria for plant disease control.</title>
        <authorList>
            <person name="Chevrette M."/>
        </authorList>
    </citation>
    <scope>NUCLEOTIDE SEQUENCE [LARGE SCALE GENOMIC DNA]</scope>
    <source>
        <strain evidence="1 2">J30 TE3557</strain>
    </source>
</reference>
<accession>A0ABW8MZP5</accession>
<name>A0ABW8MZP5_9MICC</name>
<evidence type="ECO:0000313" key="1">
    <source>
        <dbReference type="EMBL" id="MFK4637224.1"/>
    </source>
</evidence>
<sequence length="54" mass="5883">MKAKGFRSNDSNAFNSCFGVIDSNSSIDSKDFKDCLDTIDCNAINDSKDSKVTL</sequence>
<dbReference type="EMBL" id="JBIYEW010000002">
    <property type="protein sequence ID" value="MFK4637224.1"/>
    <property type="molecule type" value="Genomic_DNA"/>
</dbReference>
<organism evidence="1 2">
    <name type="scientific">Paenarthrobacter histidinolovorans</name>
    <dbReference type="NCBI Taxonomy" id="43664"/>
    <lineage>
        <taxon>Bacteria</taxon>
        <taxon>Bacillati</taxon>
        <taxon>Actinomycetota</taxon>
        <taxon>Actinomycetes</taxon>
        <taxon>Micrococcales</taxon>
        <taxon>Micrococcaceae</taxon>
        <taxon>Paenarthrobacter</taxon>
    </lineage>
</organism>
<proteinExistence type="predicted"/>
<keyword evidence="2" id="KW-1185">Reference proteome</keyword>
<evidence type="ECO:0000313" key="2">
    <source>
        <dbReference type="Proteomes" id="UP001620520"/>
    </source>
</evidence>
<protein>
    <submittedName>
        <fullName evidence="1">Uncharacterized protein</fullName>
    </submittedName>
</protein>
<gene>
    <name evidence="1" type="ORF">ABIA52_000113</name>
</gene>